<name>A0A0F3GI79_9BACT</name>
<sequence length="79" mass="9348">MPYQNQKVQDEDYEAAIQGVELLYPLKKTLTHYTILLFFFRPNAIALDTVADFILRRQLARLTLLWHIVFNIIDKVNII</sequence>
<evidence type="ECO:0000313" key="1">
    <source>
        <dbReference type="EMBL" id="KJU81664.1"/>
    </source>
</evidence>
<accession>A0A0F3GI79</accession>
<comment type="caution">
    <text evidence="1">The sequence shown here is derived from an EMBL/GenBank/DDBJ whole genome shotgun (WGS) entry which is preliminary data.</text>
</comment>
<dbReference type="EMBL" id="LACI01002610">
    <property type="protein sequence ID" value="KJU81664.1"/>
    <property type="molecule type" value="Genomic_DNA"/>
</dbReference>
<keyword evidence="2" id="KW-1185">Reference proteome</keyword>
<dbReference type="AlphaFoldDB" id="A0A0F3GI79"/>
<dbReference type="Proteomes" id="UP000033423">
    <property type="component" value="Unassembled WGS sequence"/>
</dbReference>
<reference evidence="1 2" key="1">
    <citation type="submission" date="2015-02" db="EMBL/GenBank/DDBJ databases">
        <title>Single-cell genomics of uncultivated deep-branching MTB reveals a conserved set of magnetosome genes.</title>
        <authorList>
            <person name="Kolinko S."/>
            <person name="Richter M."/>
            <person name="Glockner F.O."/>
            <person name="Brachmann A."/>
            <person name="Schuler D."/>
        </authorList>
    </citation>
    <scope>NUCLEOTIDE SEQUENCE [LARGE SCALE GENOMIC DNA]</scope>
    <source>
        <strain evidence="1">TM-1</strain>
    </source>
</reference>
<evidence type="ECO:0000313" key="2">
    <source>
        <dbReference type="Proteomes" id="UP000033423"/>
    </source>
</evidence>
<protein>
    <submittedName>
        <fullName evidence="1">Uncharacterized protein</fullName>
    </submittedName>
</protein>
<proteinExistence type="predicted"/>
<gene>
    <name evidence="1" type="ORF">MBAV_006143</name>
</gene>
<organism evidence="1 2">
    <name type="scientific">Candidatus Magnetobacterium bavaricum</name>
    <dbReference type="NCBI Taxonomy" id="29290"/>
    <lineage>
        <taxon>Bacteria</taxon>
        <taxon>Pseudomonadati</taxon>
        <taxon>Nitrospirota</taxon>
        <taxon>Thermodesulfovibrionia</taxon>
        <taxon>Thermodesulfovibrionales</taxon>
        <taxon>Candidatus Magnetobacteriaceae</taxon>
        <taxon>Candidatus Magnetobacterium</taxon>
    </lineage>
</organism>